<protein>
    <submittedName>
        <fullName evidence="1">Beta-1,2-xylosyltransferase RCN11</fullName>
    </submittedName>
</protein>
<comment type="caution">
    <text evidence="1">The sequence shown here is derived from an EMBL/GenBank/DDBJ whole genome shotgun (WGS) entry which is preliminary data.</text>
</comment>
<organism evidence="1 2">
    <name type="scientific">Camellia lanceoleosa</name>
    <dbReference type="NCBI Taxonomy" id="1840588"/>
    <lineage>
        <taxon>Eukaryota</taxon>
        <taxon>Viridiplantae</taxon>
        <taxon>Streptophyta</taxon>
        <taxon>Embryophyta</taxon>
        <taxon>Tracheophyta</taxon>
        <taxon>Spermatophyta</taxon>
        <taxon>Magnoliopsida</taxon>
        <taxon>eudicotyledons</taxon>
        <taxon>Gunneridae</taxon>
        <taxon>Pentapetalae</taxon>
        <taxon>asterids</taxon>
        <taxon>Ericales</taxon>
        <taxon>Theaceae</taxon>
        <taxon>Camellia</taxon>
    </lineage>
</organism>
<reference evidence="1 2" key="1">
    <citation type="journal article" date="2022" name="Plant J.">
        <title>Chromosome-level genome of Camellia lanceoleosa provides a valuable resource for understanding genome evolution and self-incompatibility.</title>
        <authorList>
            <person name="Gong W."/>
            <person name="Xiao S."/>
            <person name="Wang L."/>
            <person name="Liao Z."/>
            <person name="Chang Y."/>
            <person name="Mo W."/>
            <person name="Hu G."/>
            <person name="Li W."/>
            <person name="Zhao G."/>
            <person name="Zhu H."/>
            <person name="Hu X."/>
            <person name="Ji K."/>
            <person name="Xiang X."/>
            <person name="Song Q."/>
            <person name="Yuan D."/>
            <person name="Jin S."/>
            <person name="Zhang L."/>
        </authorList>
    </citation>
    <scope>NUCLEOTIDE SEQUENCE [LARGE SCALE GENOMIC DNA]</scope>
    <source>
        <strain evidence="1">SQ_2022a</strain>
    </source>
</reference>
<evidence type="ECO:0000313" key="1">
    <source>
        <dbReference type="EMBL" id="KAI8005895.1"/>
    </source>
</evidence>
<dbReference type="Proteomes" id="UP001060215">
    <property type="component" value="Chromosome 7"/>
</dbReference>
<keyword evidence="2" id="KW-1185">Reference proteome</keyword>
<gene>
    <name evidence="1" type="ORF">LOK49_LG07G00249</name>
</gene>
<dbReference type="EMBL" id="CM045764">
    <property type="protein sequence ID" value="KAI8005895.1"/>
    <property type="molecule type" value="Genomic_DNA"/>
</dbReference>
<name>A0ACC0GZW7_9ERIC</name>
<sequence length="77" mass="8761">MRNSICEGGRVRMHPDKIRMSIGGERLEAVMGRGERLDRSSHGRHHRLQVSLKVCALVFILHGMDKLACSCEKMEMI</sequence>
<accession>A0ACC0GZW7</accession>
<evidence type="ECO:0000313" key="2">
    <source>
        <dbReference type="Proteomes" id="UP001060215"/>
    </source>
</evidence>
<proteinExistence type="predicted"/>